<keyword evidence="2" id="KW-0408">Iron</keyword>
<dbReference type="Gene3D" id="3.30.413.10">
    <property type="entry name" value="Sulfite Reductase Hemoprotein, domain 1"/>
    <property type="match status" value="1"/>
</dbReference>
<evidence type="ECO:0000256" key="2">
    <source>
        <dbReference type="ARBA" id="ARBA00023004"/>
    </source>
</evidence>
<protein>
    <submittedName>
        <fullName evidence="4">Uncharacterized protein</fullName>
    </submittedName>
</protein>
<accession>A0A382YIX8</accession>
<proteinExistence type="predicted"/>
<dbReference type="InterPro" id="IPR045854">
    <property type="entry name" value="NO2/SO3_Rdtase_4Fe4S_sf"/>
</dbReference>
<feature type="non-terminal residue" evidence="4">
    <location>
        <position position="1"/>
    </location>
</feature>
<evidence type="ECO:0000256" key="3">
    <source>
        <dbReference type="ARBA" id="ARBA00023014"/>
    </source>
</evidence>
<reference evidence="4" key="1">
    <citation type="submission" date="2018-05" db="EMBL/GenBank/DDBJ databases">
        <authorList>
            <person name="Lanie J.A."/>
            <person name="Ng W.-L."/>
            <person name="Kazmierczak K.M."/>
            <person name="Andrzejewski T.M."/>
            <person name="Davidsen T.M."/>
            <person name="Wayne K.J."/>
            <person name="Tettelin H."/>
            <person name="Glass J.I."/>
            <person name="Rusch D."/>
            <person name="Podicherti R."/>
            <person name="Tsui H.-C.T."/>
            <person name="Winkler M.E."/>
        </authorList>
    </citation>
    <scope>NUCLEOTIDE SEQUENCE</scope>
</reference>
<sequence length="87" mass="10010">AQRIPRIKVPAKRVPELVSALTSFYSTNRQDNEEFNDFLERTGVETISSIVRLYSEIPPNGAANNLYMDWEKTILYKLERGEGECMV</sequence>
<dbReference type="GO" id="GO:0046872">
    <property type="term" value="F:metal ion binding"/>
    <property type="evidence" value="ECO:0007669"/>
    <property type="project" value="UniProtKB-KW"/>
</dbReference>
<organism evidence="4">
    <name type="scientific">marine metagenome</name>
    <dbReference type="NCBI Taxonomy" id="408172"/>
    <lineage>
        <taxon>unclassified sequences</taxon>
        <taxon>metagenomes</taxon>
        <taxon>ecological metagenomes</taxon>
    </lineage>
</organism>
<dbReference type="SUPFAM" id="SSF56014">
    <property type="entry name" value="Nitrite and sulphite reductase 4Fe-4S domain-like"/>
    <property type="match status" value="1"/>
</dbReference>
<evidence type="ECO:0000256" key="1">
    <source>
        <dbReference type="ARBA" id="ARBA00022723"/>
    </source>
</evidence>
<gene>
    <name evidence="4" type="ORF">METZ01_LOCUS435805</name>
</gene>
<keyword evidence="3" id="KW-0411">Iron-sulfur</keyword>
<dbReference type="GO" id="GO:0051536">
    <property type="term" value="F:iron-sulfur cluster binding"/>
    <property type="evidence" value="ECO:0007669"/>
    <property type="project" value="UniProtKB-KW"/>
</dbReference>
<dbReference type="AlphaFoldDB" id="A0A382YIX8"/>
<name>A0A382YIX8_9ZZZZ</name>
<keyword evidence="1" id="KW-0479">Metal-binding</keyword>
<evidence type="ECO:0000313" key="4">
    <source>
        <dbReference type="EMBL" id="SVD82951.1"/>
    </source>
</evidence>
<dbReference type="EMBL" id="UINC01176022">
    <property type="protein sequence ID" value="SVD82951.1"/>
    <property type="molecule type" value="Genomic_DNA"/>
</dbReference>